<keyword evidence="2" id="KW-1185">Reference proteome</keyword>
<dbReference type="AlphaFoldDB" id="A0AAD7TF26"/>
<comment type="caution">
    <text evidence="1">The sequence shown here is derived from an EMBL/GenBank/DDBJ whole genome shotgun (WGS) entry which is preliminary data.</text>
</comment>
<reference evidence="1" key="1">
    <citation type="submission" date="2022-11" db="EMBL/GenBank/DDBJ databases">
        <title>Genome Sequence of Cubamyces cubensis.</title>
        <authorList>
            <person name="Buettner E."/>
        </authorList>
    </citation>
    <scope>NUCLEOTIDE SEQUENCE</scope>
    <source>
        <strain evidence="1">MPL-01</strain>
    </source>
</reference>
<gene>
    <name evidence="1" type="ORF">ONZ51_g12988</name>
</gene>
<evidence type="ECO:0000313" key="2">
    <source>
        <dbReference type="Proteomes" id="UP001215151"/>
    </source>
</evidence>
<sequence>MTVLRHFAAHCPDLRELVLTKVRIPPALDVPAPIIAETVTSARLAAKATTAGPEKVAGMHPLRKLDLRLTFATRDPINTLEVARFIDALFPRLEVAATRSGRITVFTAAWEKIEAEIRRMRTRRSLDMQM</sequence>
<dbReference type="Proteomes" id="UP001215151">
    <property type="component" value="Unassembled WGS sequence"/>
</dbReference>
<proteinExistence type="predicted"/>
<accession>A0AAD7TF26</accession>
<evidence type="ECO:0000313" key="1">
    <source>
        <dbReference type="EMBL" id="KAJ8454499.1"/>
    </source>
</evidence>
<name>A0AAD7TF26_9APHY</name>
<dbReference type="EMBL" id="JAPEVG010000954">
    <property type="protein sequence ID" value="KAJ8454499.1"/>
    <property type="molecule type" value="Genomic_DNA"/>
</dbReference>
<organism evidence="1 2">
    <name type="scientific">Trametes cubensis</name>
    <dbReference type="NCBI Taxonomy" id="1111947"/>
    <lineage>
        <taxon>Eukaryota</taxon>
        <taxon>Fungi</taxon>
        <taxon>Dikarya</taxon>
        <taxon>Basidiomycota</taxon>
        <taxon>Agaricomycotina</taxon>
        <taxon>Agaricomycetes</taxon>
        <taxon>Polyporales</taxon>
        <taxon>Polyporaceae</taxon>
        <taxon>Trametes</taxon>
    </lineage>
</organism>
<protein>
    <submittedName>
        <fullName evidence="1">Uncharacterized protein</fullName>
    </submittedName>
</protein>